<dbReference type="PROSITE" id="PS00708">
    <property type="entry name" value="PRO_ENDOPEP_SER"/>
    <property type="match status" value="1"/>
</dbReference>
<dbReference type="SUPFAM" id="SSF53474">
    <property type="entry name" value="alpha/beta-Hydrolases"/>
    <property type="match status" value="1"/>
</dbReference>
<dbReference type="PANTHER" id="PTHR43265">
    <property type="entry name" value="ESTERASE ESTD"/>
    <property type="match status" value="1"/>
</dbReference>
<feature type="domain" description="Serine aminopeptidase S33" evidence="3">
    <location>
        <begin position="215"/>
        <end position="436"/>
    </location>
</feature>
<dbReference type="Pfam" id="PF12146">
    <property type="entry name" value="Hydrolase_4"/>
    <property type="match status" value="1"/>
</dbReference>
<keyword evidence="5" id="KW-1185">Reference proteome</keyword>
<feature type="chain" id="PRO_5042486801" evidence="2">
    <location>
        <begin position="44"/>
        <end position="471"/>
    </location>
</feature>
<dbReference type="InterPro" id="IPR002471">
    <property type="entry name" value="Pept_S9_AS"/>
</dbReference>
<keyword evidence="2" id="KW-0732">Signal</keyword>
<organism evidence="4 5">
    <name type="scientific">Shewanella zhuhaiensis</name>
    <dbReference type="NCBI Taxonomy" id="2919576"/>
    <lineage>
        <taxon>Bacteria</taxon>
        <taxon>Pseudomonadati</taxon>
        <taxon>Pseudomonadota</taxon>
        <taxon>Gammaproteobacteria</taxon>
        <taxon>Alteromonadales</taxon>
        <taxon>Shewanellaceae</taxon>
        <taxon>Shewanella</taxon>
    </lineage>
</organism>
<dbReference type="AlphaFoldDB" id="A0AAJ1EYB7"/>
<evidence type="ECO:0000313" key="5">
    <source>
        <dbReference type="Proteomes" id="UP001297581"/>
    </source>
</evidence>
<dbReference type="InterPro" id="IPR053145">
    <property type="entry name" value="AB_hydrolase_Est10"/>
</dbReference>
<dbReference type="RefSeq" id="WP_240589475.1">
    <property type="nucleotide sequence ID" value="NZ_JAKUDL010000001.1"/>
</dbReference>
<name>A0AAJ1EYB7_9GAMM</name>
<reference evidence="4 5" key="1">
    <citation type="submission" date="2022-02" db="EMBL/GenBank/DDBJ databases">
        <title>The genome sequence of Shewanella sp. 3B26.</title>
        <authorList>
            <person name="Du J."/>
        </authorList>
    </citation>
    <scope>NUCLEOTIDE SEQUENCE [LARGE SCALE GENOMIC DNA]</scope>
    <source>
        <strain evidence="4 5">3B26</strain>
    </source>
</reference>
<dbReference type="Gene3D" id="3.40.50.1820">
    <property type="entry name" value="alpha/beta hydrolase"/>
    <property type="match status" value="1"/>
</dbReference>
<proteinExistence type="predicted"/>
<dbReference type="PANTHER" id="PTHR43265:SF1">
    <property type="entry name" value="ESTERASE ESTD"/>
    <property type="match status" value="1"/>
</dbReference>
<protein>
    <submittedName>
        <fullName evidence="4">Lysophospholipase</fullName>
    </submittedName>
</protein>
<evidence type="ECO:0000256" key="2">
    <source>
        <dbReference type="SAM" id="SignalP"/>
    </source>
</evidence>
<feature type="signal peptide" evidence="2">
    <location>
        <begin position="1"/>
        <end position="43"/>
    </location>
</feature>
<accession>A0AAJ1EYB7</accession>
<comment type="caution">
    <text evidence="4">The sequence shown here is derived from an EMBL/GenBank/DDBJ whole genome shotgun (WGS) entry which is preliminary data.</text>
</comment>
<sequence>MKSFTSHSISISNTQRPSTPVRSKLHWMAASLLAVSLGCPAYADSTATETINGNWIAELKVNAKTSLELVLKLKQSDNGFEACMDVPAQGQFDICFPEASLTGQALKLGLPAAAINIEGQWQGDAIHSQYQQGGFSAPVTFERQQQPLAGRKPKPQELFSADYQVQDVSFASEAGITLAGTLSLPKTPKAVAILLSGSGPSTRDAEAFGHKIFMVLAHQLSREDIAVLRFDDRGVGQSGGDFASATSLDFATDALAAFEFIRAQPWADKLPVGFVGHSEGGLIGTLAAAKEPRVNFLVSLAGLGTSGEQILIDQSFRISQLMGMDKAALEKDDRAQKQIFSAVRRGVATDELTELMVSLGDEQESAKAKAEQLSSPWFRYFVSADPAPSLAKLTMPVLALNGELDVQVLADPNIKGFKNNVKHELLTTRIYPGLNHLFQPAKSGLPNEYVTSEISFSDAVSLDIANWVKAL</sequence>
<dbReference type="InterPro" id="IPR022742">
    <property type="entry name" value="Hydrolase_4"/>
</dbReference>
<dbReference type="InterPro" id="IPR029058">
    <property type="entry name" value="AB_hydrolase_fold"/>
</dbReference>
<dbReference type="GO" id="GO:0006508">
    <property type="term" value="P:proteolysis"/>
    <property type="evidence" value="ECO:0007669"/>
    <property type="project" value="InterPro"/>
</dbReference>
<dbReference type="Proteomes" id="UP001297581">
    <property type="component" value="Unassembled WGS sequence"/>
</dbReference>
<evidence type="ECO:0000313" key="4">
    <source>
        <dbReference type="EMBL" id="MCH4292821.1"/>
    </source>
</evidence>
<gene>
    <name evidence="4" type="ORF">MJ923_00715</name>
</gene>
<dbReference type="GO" id="GO:0052689">
    <property type="term" value="F:carboxylic ester hydrolase activity"/>
    <property type="evidence" value="ECO:0007669"/>
    <property type="project" value="TreeGrafter"/>
</dbReference>
<evidence type="ECO:0000256" key="1">
    <source>
        <dbReference type="ARBA" id="ARBA00022801"/>
    </source>
</evidence>
<evidence type="ECO:0000259" key="3">
    <source>
        <dbReference type="Pfam" id="PF12146"/>
    </source>
</evidence>
<dbReference type="GO" id="GO:0004252">
    <property type="term" value="F:serine-type endopeptidase activity"/>
    <property type="evidence" value="ECO:0007669"/>
    <property type="project" value="InterPro"/>
</dbReference>
<dbReference type="EMBL" id="JAKUDL010000001">
    <property type="protein sequence ID" value="MCH4292821.1"/>
    <property type="molecule type" value="Genomic_DNA"/>
</dbReference>
<keyword evidence="1" id="KW-0378">Hydrolase</keyword>